<protein>
    <submittedName>
        <fullName evidence="1">Uncharacterized protein</fullName>
    </submittedName>
</protein>
<dbReference type="InParanoid" id="J3K9V8"/>
<keyword evidence="2" id="KW-1185">Reference proteome</keyword>
<dbReference type="AlphaFoldDB" id="J3K9V8"/>
<gene>
    <name evidence="1" type="ORF">CIMG_13122</name>
</gene>
<accession>J3K9V8</accession>
<organism evidence="1 2">
    <name type="scientific">Coccidioides immitis (strain RS)</name>
    <name type="common">Valley fever fungus</name>
    <dbReference type="NCBI Taxonomy" id="246410"/>
    <lineage>
        <taxon>Eukaryota</taxon>
        <taxon>Fungi</taxon>
        <taxon>Dikarya</taxon>
        <taxon>Ascomycota</taxon>
        <taxon>Pezizomycotina</taxon>
        <taxon>Eurotiomycetes</taxon>
        <taxon>Eurotiomycetidae</taxon>
        <taxon>Onygenales</taxon>
        <taxon>Onygenaceae</taxon>
        <taxon>Coccidioides</taxon>
    </lineage>
</organism>
<dbReference type="KEGG" id="cim:CIMG_13122"/>
<reference evidence="2" key="1">
    <citation type="journal article" date="2009" name="Genome Res.">
        <title>Comparative genomic analyses of the human fungal pathogens Coccidioides and their relatives.</title>
        <authorList>
            <person name="Sharpton T.J."/>
            <person name="Stajich J.E."/>
            <person name="Rounsley S.D."/>
            <person name="Gardner M.J."/>
            <person name="Wortman J.R."/>
            <person name="Jordar V.S."/>
            <person name="Maiti R."/>
            <person name="Kodira C.D."/>
            <person name="Neafsey D.E."/>
            <person name="Zeng Q."/>
            <person name="Hung C.-Y."/>
            <person name="McMahan C."/>
            <person name="Muszewska A."/>
            <person name="Grynberg M."/>
            <person name="Mandel M.A."/>
            <person name="Kellner E.M."/>
            <person name="Barker B.M."/>
            <person name="Galgiani J.N."/>
            <person name="Orbach M.J."/>
            <person name="Kirkland T.N."/>
            <person name="Cole G.T."/>
            <person name="Henn M.R."/>
            <person name="Birren B.W."/>
            <person name="Taylor J.W."/>
        </authorList>
    </citation>
    <scope>NUCLEOTIDE SEQUENCE [LARGE SCALE GENOMIC DNA]</scope>
    <source>
        <strain evidence="2">RS</strain>
    </source>
</reference>
<dbReference type="GeneID" id="24164749"/>
<sequence>MANQPLLPEPKGSGFHVVWLRNSFGYDFLGLSDFKASKIIQVQKEAKTGGWGLMFVEQRLSRGDTCTSQRQSLTNRLSRRRIFEFSWMHSLANQHELQGGQYTMFIFFLTKRNFKDKFQLICPDIHELAAQVTTTSKKQNNNPNCRVSRCGSLDETGYRVRSTKLVSLSRQRRAEKRFSELNHPRWRQFCPRSQNIFESWDGIVRNPKYFFIIPSHLEICTVLKFDMAVHLGAI</sequence>
<name>J3K9V8_COCIM</name>
<dbReference type="VEuPathDB" id="FungiDB:CIMG_13122"/>
<proteinExistence type="predicted"/>
<dbReference type="Proteomes" id="UP000001261">
    <property type="component" value="Unassembled WGS sequence"/>
</dbReference>
<evidence type="ECO:0000313" key="1">
    <source>
        <dbReference type="EMBL" id="EAS31739.3"/>
    </source>
</evidence>
<dbReference type="RefSeq" id="XP_001243322.2">
    <property type="nucleotide sequence ID" value="XM_001243321.2"/>
</dbReference>
<evidence type="ECO:0000313" key="2">
    <source>
        <dbReference type="Proteomes" id="UP000001261"/>
    </source>
</evidence>
<dbReference type="EMBL" id="GG704912">
    <property type="protein sequence ID" value="EAS31739.3"/>
    <property type="molecule type" value="Genomic_DNA"/>
</dbReference>
<reference evidence="2" key="2">
    <citation type="journal article" date="2010" name="Genome Res.">
        <title>Population genomic sequencing of Coccidioides fungi reveals recent hybridization and transposon control.</title>
        <authorList>
            <person name="Neafsey D.E."/>
            <person name="Barker B.M."/>
            <person name="Sharpton T.J."/>
            <person name="Stajich J.E."/>
            <person name="Park D.J."/>
            <person name="Whiston E."/>
            <person name="Hung C.-Y."/>
            <person name="McMahan C."/>
            <person name="White J."/>
            <person name="Sykes S."/>
            <person name="Heiman D."/>
            <person name="Young S."/>
            <person name="Zeng Q."/>
            <person name="Abouelleil A."/>
            <person name="Aftuck L."/>
            <person name="Bessette D."/>
            <person name="Brown A."/>
            <person name="FitzGerald M."/>
            <person name="Lui A."/>
            <person name="Macdonald J.P."/>
            <person name="Priest M."/>
            <person name="Orbach M.J."/>
            <person name="Galgiani J.N."/>
            <person name="Kirkland T.N."/>
            <person name="Cole G.T."/>
            <person name="Birren B.W."/>
            <person name="Henn M.R."/>
            <person name="Taylor J.W."/>
            <person name="Rounsley S.D."/>
        </authorList>
    </citation>
    <scope>GENOME REANNOTATION</scope>
    <source>
        <strain evidence="2">RS</strain>
    </source>
</reference>